<dbReference type="STRING" id="265726.KY46_00920"/>
<dbReference type="RefSeq" id="WP_046218753.1">
    <property type="nucleotide sequence ID" value="NZ_JWYV01000001.1"/>
</dbReference>
<dbReference type="AlphaFoldDB" id="A0A0F5VH29"/>
<dbReference type="PATRIC" id="fig|265726.11.peg.200"/>
<keyword evidence="1" id="KW-0238">DNA-binding</keyword>
<dbReference type="Proteomes" id="UP000033633">
    <property type="component" value="Unassembled WGS sequence"/>
</dbReference>
<dbReference type="InterPro" id="IPR013468">
    <property type="entry name" value="CHP02647"/>
</dbReference>
<name>A0A0F5VH29_9GAMM</name>
<protein>
    <submittedName>
        <fullName evidence="1">DNA-binding protein</fullName>
    </submittedName>
</protein>
<proteinExistence type="predicted"/>
<evidence type="ECO:0000313" key="2">
    <source>
        <dbReference type="Proteomes" id="UP000033633"/>
    </source>
</evidence>
<dbReference type="OrthoDB" id="5600572at2"/>
<evidence type="ECO:0000313" key="1">
    <source>
        <dbReference type="EMBL" id="KKD01424.1"/>
    </source>
</evidence>
<organism evidence="1 2">
    <name type="scientific">Photobacterium halotolerans</name>
    <dbReference type="NCBI Taxonomy" id="265726"/>
    <lineage>
        <taxon>Bacteria</taxon>
        <taxon>Pseudomonadati</taxon>
        <taxon>Pseudomonadota</taxon>
        <taxon>Gammaproteobacteria</taxon>
        <taxon>Vibrionales</taxon>
        <taxon>Vibrionaceae</taxon>
        <taxon>Photobacterium</taxon>
    </lineage>
</organism>
<comment type="caution">
    <text evidence="1">The sequence shown here is derived from an EMBL/GenBank/DDBJ whole genome shotgun (WGS) entry which is preliminary data.</text>
</comment>
<dbReference type="EMBL" id="JWYV01000001">
    <property type="protein sequence ID" value="KKD01424.1"/>
    <property type="molecule type" value="Genomic_DNA"/>
</dbReference>
<sequence>MPLTPELVHELNLLVKFPMHSDMEGIKVNHEASSEMISAAQRLYDKGLVTQPDGGYLTSSGHQALEHAKSALRILSGKVNV</sequence>
<keyword evidence="2" id="KW-1185">Reference proteome</keyword>
<reference evidence="1 2" key="1">
    <citation type="submission" date="2014-12" db="EMBL/GenBank/DDBJ databases">
        <title>Mercury Reductase activity and rhizosphere competence traits in the genome of root associated Photobacterium halotolerans MELD1.</title>
        <authorList>
            <person name="Mathew D.C."/>
            <person name="Huang C.-C."/>
        </authorList>
    </citation>
    <scope>NUCLEOTIDE SEQUENCE [LARGE SCALE GENOMIC DNA]</scope>
    <source>
        <strain evidence="1 2">MELD1</strain>
    </source>
</reference>
<dbReference type="Pfam" id="PF18918">
    <property type="entry name" value="DUF5669"/>
    <property type="match status" value="1"/>
</dbReference>
<dbReference type="NCBIfam" id="TIGR02647">
    <property type="entry name" value="DNA"/>
    <property type="match status" value="1"/>
</dbReference>
<dbReference type="GO" id="GO:0003677">
    <property type="term" value="F:DNA binding"/>
    <property type="evidence" value="ECO:0007669"/>
    <property type="project" value="UniProtKB-KW"/>
</dbReference>
<gene>
    <name evidence="1" type="ORF">KY46_00920</name>
</gene>
<accession>A0A0F5VH29</accession>